<name>K5CJB1_9BACE</name>
<accession>K5CJB1</accession>
<dbReference type="EMBL" id="AGXW01000012">
    <property type="protein sequence ID" value="EKJ89811.1"/>
    <property type="molecule type" value="Genomic_DNA"/>
</dbReference>
<protein>
    <submittedName>
        <fullName evidence="1">Uncharacterized protein</fullName>
    </submittedName>
</protein>
<dbReference type="PROSITE" id="PS51257">
    <property type="entry name" value="PROKAR_LIPOPROTEIN"/>
    <property type="match status" value="1"/>
</dbReference>
<dbReference type="Proteomes" id="UP000007995">
    <property type="component" value="Unassembled WGS sequence"/>
</dbReference>
<dbReference type="HOGENOM" id="CLU_2630729_0_0_10"/>
<proteinExistence type="predicted"/>
<organism evidence="1 2">
    <name type="scientific">Bacteroides finegoldii CL09T03C10</name>
    <dbReference type="NCBI Taxonomy" id="997888"/>
    <lineage>
        <taxon>Bacteria</taxon>
        <taxon>Pseudomonadati</taxon>
        <taxon>Bacteroidota</taxon>
        <taxon>Bacteroidia</taxon>
        <taxon>Bacteroidales</taxon>
        <taxon>Bacteroidaceae</taxon>
        <taxon>Bacteroides</taxon>
    </lineage>
</organism>
<sequence>MKDFLTIGLTSAVLASIVACSNDNEQQQQVTLPTIFEGKRITEYAYSPGANYTEKEVFSYQAGKLVSYSEIEISPNL</sequence>
<gene>
    <name evidence="1" type="ORF">HMPREF1057_03352</name>
</gene>
<evidence type="ECO:0000313" key="2">
    <source>
        <dbReference type="Proteomes" id="UP000007995"/>
    </source>
</evidence>
<reference evidence="1 2" key="1">
    <citation type="submission" date="2012-02" db="EMBL/GenBank/DDBJ databases">
        <title>The Genome Sequence of Bacteroides finegoldii CL09T03C10.</title>
        <authorList>
            <consortium name="The Broad Institute Genome Sequencing Platform"/>
            <person name="Earl A."/>
            <person name="Ward D."/>
            <person name="Feldgarden M."/>
            <person name="Gevers D."/>
            <person name="Zitomersky N.L."/>
            <person name="Coyne M.J."/>
            <person name="Comstock L.E."/>
            <person name="Young S.K."/>
            <person name="Zeng Q."/>
            <person name="Gargeya S."/>
            <person name="Fitzgerald M."/>
            <person name="Haas B."/>
            <person name="Abouelleil A."/>
            <person name="Alvarado L."/>
            <person name="Arachchi H.M."/>
            <person name="Berlin A."/>
            <person name="Chapman S.B."/>
            <person name="Gearin G."/>
            <person name="Goldberg J."/>
            <person name="Griggs A."/>
            <person name="Gujja S."/>
            <person name="Hansen M."/>
            <person name="Heiman D."/>
            <person name="Howarth C."/>
            <person name="Larimer J."/>
            <person name="Lui A."/>
            <person name="MacDonald P.J.P."/>
            <person name="McCowen C."/>
            <person name="Montmayeur A."/>
            <person name="Murphy C."/>
            <person name="Neiman D."/>
            <person name="Pearson M."/>
            <person name="Priest M."/>
            <person name="Roberts A."/>
            <person name="Saif S."/>
            <person name="Shea T."/>
            <person name="Sisk P."/>
            <person name="Stolte C."/>
            <person name="Sykes S."/>
            <person name="Wortman J."/>
            <person name="Nusbaum C."/>
            <person name="Birren B."/>
        </authorList>
    </citation>
    <scope>NUCLEOTIDE SEQUENCE [LARGE SCALE GENOMIC DNA]</scope>
    <source>
        <strain evidence="1 2">CL09T03C10</strain>
    </source>
</reference>
<evidence type="ECO:0000313" key="1">
    <source>
        <dbReference type="EMBL" id="EKJ89811.1"/>
    </source>
</evidence>
<comment type="caution">
    <text evidence="1">The sequence shown here is derived from an EMBL/GenBank/DDBJ whole genome shotgun (WGS) entry which is preliminary data.</text>
</comment>
<dbReference type="AlphaFoldDB" id="K5CJB1"/>